<dbReference type="Proteomes" id="UP000199227">
    <property type="component" value="Unassembled WGS sequence"/>
</dbReference>
<dbReference type="PANTHER" id="PTHR34301:SF8">
    <property type="entry name" value="ATPASE DOMAIN-CONTAINING PROTEIN"/>
    <property type="match status" value="1"/>
</dbReference>
<dbReference type="EMBL" id="FOXB01000086">
    <property type="protein sequence ID" value="SFQ02119.1"/>
    <property type="molecule type" value="Genomic_DNA"/>
</dbReference>
<name>A0A1I5V3M7_9BACT</name>
<sequence>MSLIEDDPYGIQREALIKASNVRSIFTPNRPINSVELFMGRKDIVKSVIEGLNTPGQHLLLYGDRGVGKSSLANITVTILDNSDMVDGKLLTKRCSSQDTFETISNELIAEYVDEPFLSEETHITKYKEEAGAKVIGIGAKLGNETQSSKKFIYSSDITPSNIAKLLKDKKGLYLIDEFDILEDDKDKHDLAQLIKLLSDYQSPFKIFIVGISQSGTDLTAGHPSVSRCLKEIKLERMMDKEIKEIIDNGMKKLSIELSEQVKNIIVNICNGYPHFAHLIGLKCAEEAIINNIKKITKGEFVQAVDNAVKDAEGTLKRLYDNATQNASETKQRNIQLILKACSTFNYDDFTINDIATKLKAYGHELSNKTVSDYVRQFTSDNSDSILRRIKRGIYRFNDPRMVSYIKMKENLLERDRLALKHGEI</sequence>
<evidence type="ECO:0000259" key="1">
    <source>
        <dbReference type="Pfam" id="PF20703"/>
    </source>
</evidence>
<dbReference type="SUPFAM" id="SSF52540">
    <property type="entry name" value="P-loop containing nucleoside triphosphate hydrolases"/>
    <property type="match status" value="1"/>
</dbReference>
<protein>
    <submittedName>
        <fullName evidence="2">ATPase family associated with various cellular activities (AAA)</fullName>
    </submittedName>
</protein>
<dbReference type="InterPro" id="IPR049052">
    <property type="entry name" value="nSTAND1"/>
</dbReference>
<reference evidence="2 3" key="1">
    <citation type="submission" date="2016-10" db="EMBL/GenBank/DDBJ databases">
        <authorList>
            <person name="de Groot N.N."/>
        </authorList>
    </citation>
    <scope>NUCLEOTIDE SEQUENCE [LARGE SCALE GENOMIC DNA]</scope>
    <source>
        <strain evidence="2 3">EP1-55-1</strain>
    </source>
</reference>
<dbReference type="InterPro" id="IPR027417">
    <property type="entry name" value="P-loop_NTPase"/>
</dbReference>
<dbReference type="Gene3D" id="3.40.50.300">
    <property type="entry name" value="P-loop containing nucleotide triphosphate hydrolases"/>
    <property type="match status" value="1"/>
</dbReference>
<dbReference type="Pfam" id="PF20703">
    <property type="entry name" value="nSTAND1"/>
    <property type="match status" value="1"/>
</dbReference>
<feature type="domain" description="Novel STAND NTPase 1" evidence="1">
    <location>
        <begin position="35"/>
        <end position="274"/>
    </location>
</feature>
<keyword evidence="3" id="KW-1185">Reference proteome</keyword>
<evidence type="ECO:0000313" key="2">
    <source>
        <dbReference type="EMBL" id="SFQ02119.1"/>
    </source>
</evidence>
<gene>
    <name evidence="2" type="ORF">SAMN05216234_1862</name>
</gene>
<organism evidence="2 3">
    <name type="scientific">Hydrogenimonas thermophila</name>
    <dbReference type="NCBI Taxonomy" id="223786"/>
    <lineage>
        <taxon>Bacteria</taxon>
        <taxon>Pseudomonadati</taxon>
        <taxon>Campylobacterota</taxon>
        <taxon>Epsilonproteobacteria</taxon>
        <taxon>Campylobacterales</taxon>
        <taxon>Hydrogenimonadaceae</taxon>
        <taxon>Hydrogenimonas</taxon>
    </lineage>
</organism>
<dbReference type="PANTHER" id="PTHR34301">
    <property type="entry name" value="DNA-BINDING PROTEIN-RELATED"/>
    <property type="match status" value="1"/>
</dbReference>
<proteinExistence type="predicted"/>
<accession>A0A1I5V3M7</accession>
<evidence type="ECO:0000313" key="3">
    <source>
        <dbReference type="Proteomes" id="UP000199227"/>
    </source>
</evidence>
<dbReference type="OrthoDB" id="1489171at2"/>
<dbReference type="RefSeq" id="WP_092914355.1">
    <property type="nucleotide sequence ID" value="NZ_FOXB01000086.1"/>
</dbReference>
<dbReference type="AlphaFoldDB" id="A0A1I5V3M7"/>